<dbReference type="Proteomes" id="UP001204445">
    <property type="component" value="Unassembled WGS sequence"/>
</dbReference>
<feature type="binding site" evidence="1">
    <location>
        <begin position="12"/>
        <end position="19"/>
    </location>
    <ligand>
        <name>substrate</name>
    </ligand>
</feature>
<dbReference type="EC" id="3.1.3.-" evidence="2"/>
<dbReference type="InterPro" id="IPR013078">
    <property type="entry name" value="His_Pase_superF_clade-1"/>
</dbReference>
<dbReference type="SMART" id="SM00855">
    <property type="entry name" value="PGAM"/>
    <property type="match status" value="1"/>
</dbReference>
<dbReference type="RefSeq" id="WP_259055981.1">
    <property type="nucleotide sequence ID" value="NZ_JANUCT010000014.1"/>
</dbReference>
<dbReference type="GO" id="GO:0016787">
    <property type="term" value="F:hydrolase activity"/>
    <property type="evidence" value="ECO:0007669"/>
    <property type="project" value="UniProtKB-KW"/>
</dbReference>
<dbReference type="Gene3D" id="3.40.50.1240">
    <property type="entry name" value="Phosphoglycerate mutase-like"/>
    <property type="match status" value="1"/>
</dbReference>
<proteinExistence type="predicted"/>
<dbReference type="Pfam" id="PF00300">
    <property type="entry name" value="His_Phos_1"/>
    <property type="match status" value="1"/>
</dbReference>
<feature type="binding site" evidence="1">
    <location>
        <position position="62"/>
    </location>
    <ligand>
        <name>substrate</name>
    </ligand>
</feature>
<protein>
    <submittedName>
        <fullName evidence="2">Phosphohistidine phosphatase</fullName>
        <ecNumber evidence="2">3.1.3.-</ecNumber>
    </submittedName>
</protein>
<dbReference type="AlphaFoldDB" id="A0AAE3HMP1"/>
<evidence type="ECO:0000313" key="2">
    <source>
        <dbReference type="EMBL" id="MCS3903976.1"/>
    </source>
</evidence>
<evidence type="ECO:0000256" key="1">
    <source>
        <dbReference type="PIRSR" id="PIRSR613078-2"/>
    </source>
</evidence>
<sequence length="172" mass="18937">MTAHTKTLIIMRHGKSDWNSGVSRDFDRPLNDRGSKDVPRMAKWLHTQKLLPQRLISSPARRAADTAKLIAENSGLGQEAIVHDEAIYEAGREDLCAVLARHAGDSSCLLLVGHNPALDDLLEYLVSGRLPLTAGGKLMTTAAVAVLECADWQLPRGSCQLRHLQRPRDLED</sequence>
<dbReference type="SUPFAM" id="SSF53254">
    <property type="entry name" value="Phosphoglycerate mutase-like"/>
    <property type="match status" value="1"/>
</dbReference>
<dbReference type="InterPro" id="IPR029033">
    <property type="entry name" value="His_PPase_superfam"/>
</dbReference>
<organism evidence="2 3">
    <name type="scientific">Methylohalomonas lacus</name>
    <dbReference type="NCBI Taxonomy" id="398773"/>
    <lineage>
        <taxon>Bacteria</taxon>
        <taxon>Pseudomonadati</taxon>
        <taxon>Pseudomonadota</taxon>
        <taxon>Gammaproteobacteria</taxon>
        <taxon>Methylohalomonadales</taxon>
        <taxon>Methylohalomonadaceae</taxon>
        <taxon>Methylohalomonas</taxon>
    </lineage>
</organism>
<accession>A0AAE3HMP1</accession>
<evidence type="ECO:0000313" key="3">
    <source>
        <dbReference type="Proteomes" id="UP001204445"/>
    </source>
</evidence>
<reference evidence="2" key="1">
    <citation type="submission" date="2022-08" db="EMBL/GenBank/DDBJ databases">
        <title>Genomic Encyclopedia of Type Strains, Phase III (KMG-III): the genomes of soil and plant-associated and newly described type strains.</title>
        <authorList>
            <person name="Whitman W."/>
        </authorList>
    </citation>
    <scope>NUCLEOTIDE SEQUENCE</scope>
    <source>
        <strain evidence="2">HMT 1</strain>
    </source>
</reference>
<name>A0AAE3HMP1_9GAMM</name>
<gene>
    <name evidence="2" type="ORF">J2T55_002008</name>
</gene>
<dbReference type="CDD" id="cd07067">
    <property type="entry name" value="HP_PGM_like"/>
    <property type="match status" value="1"/>
</dbReference>
<keyword evidence="3" id="KW-1185">Reference proteome</keyword>
<comment type="caution">
    <text evidence="2">The sequence shown here is derived from an EMBL/GenBank/DDBJ whole genome shotgun (WGS) entry which is preliminary data.</text>
</comment>
<dbReference type="PANTHER" id="PTHR47623">
    <property type="entry name" value="OS09G0287300 PROTEIN"/>
    <property type="match status" value="1"/>
</dbReference>
<dbReference type="EMBL" id="JANUCT010000014">
    <property type="protein sequence ID" value="MCS3903976.1"/>
    <property type="molecule type" value="Genomic_DNA"/>
</dbReference>
<keyword evidence="2" id="KW-0378">Hydrolase</keyword>
<dbReference type="PANTHER" id="PTHR47623:SF1">
    <property type="entry name" value="OS09G0287300 PROTEIN"/>
    <property type="match status" value="1"/>
</dbReference>